<evidence type="ECO:0000256" key="3">
    <source>
        <dbReference type="ARBA" id="ARBA00022692"/>
    </source>
</evidence>
<dbReference type="RefSeq" id="XP_022488065.1">
    <property type="nucleotide sequence ID" value="XM_022632030.1"/>
</dbReference>
<feature type="transmembrane region" description="Helical" evidence="6">
    <location>
        <begin position="12"/>
        <end position="30"/>
    </location>
</feature>
<dbReference type="PANTHER" id="PTHR31123:SF4">
    <property type="entry name" value="PROTEIN ALCS"/>
    <property type="match status" value="1"/>
</dbReference>
<gene>
    <name evidence="7" type="ORF">PENARI_c009G10718</name>
</gene>
<feature type="transmembrane region" description="Helical" evidence="6">
    <location>
        <begin position="82"/>
        <end position="103"/>
    </location>
</feature>
<dbReference type="Pfam" id="PF01184">
    <property type="entry name" value="Gpr1_Fun34_YaaH"/>
    <property type="match status" value="1"/>
</dbReference>
<reference evidence="7 8" key="1">
    <citation type="journal article" date="2016" name="Sci. Rep.">
        <title>Penicillium arizonense, a new, genome sequenced fungal species, reveals a high chemical diversity in secreted metabolites.</title>
        <authorList>
            <person name="Grijseels S."/>
            <person name="Nielsen J.C."/>
            <person name="Randelovic M."/>
            <person name="Nielsen J."/>
            <person name="Nielsen K.F."/>
            <person name="Workman M."/>
            <person name="Frisvad J.C."/>
        </authorList>
    </citation>
    <scope>NUCLEOTIDE SEQUENCE [LARGE SCALE GENOMIC DNA]</scope>
    <source>
        <strain evidence="7 8">CBS 141311</strain>
    </source>
</reference>
<dbReference type="InterPro" id="IPR000791">
    <property type="entry name" value="Gpr1/Fun34/SatP-like"/>
</dbReference>
<keyword evidence="5 6" id="KW-0472">Membrane</keyword>
<organism evidence="7 8">
    <name type="scientific">Penicillium arizonense</name>
    <dbReference type="NCBI Taxonomy" id="1835702"/>
    <lineage>
        <taxon>Eukaryota</taxon>
        <taxon>Fungi</taxon>
        <taxon>Dikarya</taxon>
        <taxon>Ascomycota</taxon>
        <taxon>Pezizomycotina</taxon>
        <taxon>Eurotiomycetes</taxon>
        <taxon>Eurotiomycetidae</taxon>
        <taxon>Eurotiales</taxon>
        <taxon>Aspergillaceae</taxon>
        <taxon>Penicillium</taxon>
    </lineage>
</organism>
<sequence length="161" mass="17517">MGWGGASSLSSVVGIFFFTGPLLLLLSTIFEWIIGNFFNMMLCGFFCVFWSSLGILQLPTADIASSYSPTGNALDGALTADYNAGIALYISVLGFAVFTIFLVTLRTNAVLAVLFVNATAGLFTLSASYWRASVGHLPTALHLKHVRTAYVFVYRQLIIYF</sequence>
<evidence type="ECO:0000256" key="5">
    <source>
        <dbReference type="ARBA" id="ARBA00023136"/>
    </source>
</evidence>
<dbReference type="AlphaFoldDB" id="A0A1F5LHL4"/>
<dbReference type="GeneID" id="34576764"/>
<protein>
    <submittedName>
        <fullName evidence="7">Uncharacterized protein</fullName>
    </submittedName>
</protein>
<keyword evidence="3 6" id="KW-0812">Transmembrane</keyword>
<accession>A0A1F5LHL4</accession>
<comment type="subcellular location">
    <subcellularLocation>
        <location evidence="1">Membrane</location>
        <topology evidence="1">Multi-pass membrane protein</topology>
    </subcellularLocation>
</comment>
<dbReference type="GO" id="GO:0015123">
    <property type="term" value="F:acetate transmembrane transporter activity"/>
    <property type="evidence" value="ECO:0007669"/>
    <property type="project" value="TreeGrafter"/>
</dbReference>
<evidence type="ECO:0000313" key="8">
    <source>
        <dbReference type="Proteomes" id="UP000177622"/>
    </source>
</evidence>
<evidence type="ECO:0000256" key="4">
    <source>
        <dbReference type="ARBA" id="ARBA00022989"/>
    </source>
</evidence>
<evidence type="ECO:0000313" key="7">
    <source>
        <dbReference type="EMBL" id="OGE52625.1"/>
    </source>
</evidence>
<dbReference type="STRING" id="1835702.A0A1F5LHL4"/>
<comment type="caution">
    <text evidence="7">The sequence shown here is derived from an EMBL/GenBank/DDBJ whole genome shotgun (WGS) entry which is preliminary data.</text>
</comment>
<evidence type="ECO:0000256" key="6">
    <source>
        <dbReference type="SAM" id="Phobius"/>
    </source>
</evidence>
<dbReference type="EMBL" id="LXJU01000009">
    <property type="protein sequence ID" value="OGE52625.1"/>
    <property type="molecule type" value="Genomic_DNA"/>
</dbReference>
<comment type="similarity">
    <text evidence="2">Belongs to the acetate uptake transporter (AceTr) (TC 2.A.96) family.</text>
</comment>
<feature type="transmembrane region" description="Helical" evidence="6">
    <location>
        <begin position="110"/>
        <end position="130"/>
    </location>
</feature>
<dbReference type="OrthoDB" id="3648309at2759"/>
<keyword evidence="4 6" id="KW-1133">Transmembrane helix</keyword>
<evidence type="ECO:0000256" key="2">
    <source>
        <dbReference type="ARBA" id="ARBA00005587"/>
    </source>
</evidence>
<evidence type="ECO:0000256" key="1">
    <source>
        <dbReference type="ARBA" id="ARBA00004141"/>
    </source>
</evidence>
<dbReference type="Proteomes" id="UP000177622">
    <property type="component" value="Unassembled WGS sequence"/>
</dbReference>
<feature type="transmembrane region" description="Helical" evidence="6">
    <location>
        <begin position="37"/>
        <end position="58"/>
    </location>
</feature>
<name>A0A1F5LHL4_PENAI</name>
<proteinExistence type="inferred from homology"/>
<dbReference type="InterPro" id="IPR051633">
    <property type="entry name" value="AceTr"/>
</dbReference>
<dbReference type="PANTHER" id="PTHR31123">
    <property type="entry name" value="ACCUMULATION OF DYADS PROTEIN 2-RELATED"/>
    <property type="match status" value="1"/>
</dbReference>
<dbReference type="GO" id="GO:0005886">
    <property type="term" value="C:plasma membrane"/>
    <property type="evidence" value="ECO:0007669"/>
    <property type="project" value="TreeGrafter"/>
</dbReference>
<keyword evidence="8" id="KW-1185">Reference proteome</keyword>